<proteinExistence type="inferred from homology"/>
<dbReference type="InterPro" id="IPR002104">
    <property type="entry name" value="Integrase_catalytic"/>
</dbReference>
<dbReference type="InterPro" id="IPR011010">
    <property type="entry name" value="DNA_brk_join_enz"/>
</dbReference>
<protein>
    <recommendedName>
        <fullName evidence="12">Integrase</fullName>
    </recommendedName>
</protein>
<dbReference type="GO" id="GO:0003677">
    <property type="term" value="F:DNA binding"/>
    <property type="evidence" value="ECO:0007669"/>
    <property type="project" value="UniProtKB-UniRule"/>
</dbReference>
<dbReference type="Proteomes" id="UP000094893">
    <property type="component" value="Unassembled WGS sequence"/>
</dbReference>
<dbReference type="GO" id="GO:0006310">
    <property type="term" value="P:DNA recombination"/>
    <property type="evidence" value="ECO:0007669"/>
    <property type="project" value="UniProtKB-KW"/>
</dbReference>
<dbReference type="GO" id="GO:0015074">
    <property type="term" value="P:DNA integration"/>
    <property type="evidence" value="ECO:0007669"/>
    <property type="project" value="UniProtKB-KW"/>
</dbReference>
<dbReference type="InterPro" id="IPR044068">
    <property type="entry name" value="CB"/>
</dbReference>
<comment type="similarity">
    <text evidence="1">Belongs to the 'phage' integrase family.</text>
</comment>
<evidence type="ECO:0000313" key="11">
    <source>
        <dbReference type="Proteomes" id="UP000095008"/>
    </source>
</evidence>
<evidence type="ECO:0000256" key="4">
    <source>
        <dbReference type="ARBA" id="ARBA00023172"/>
    </source>
</evidence>
<dbReference type="InterPro" id="IPR010998">
    <property type="entry name" value="Integrase_recombinase_N"/>
</dbReference>
<evidence type="ECO:0000256" key="5">
    <source>
        <dbReference type="PROSITE-ProRule" id="PRU01248"/>
    </source>
</evidence>
<dbReference type="STRING" id="930.GCA_002079865_02756"/>
<name>A0A1C2I292_ACITH</name>
<dbReference type="SUPFAM" id="SSF56349">
    <property type="entry name" value="DNA breaking-rejoining enzymes"/>
    <property type="match status" value="1"/>
</dbReference>
<evidence type="ECO:0000313" key="9">
    <source>
        <dbReference type="EMBL" id="OCX76070.1"/>
    </source>
</evidence>
<dbReference type="RefSeq" id="WP_024894611.1">
    <property type="nucleotide sequence ID" value="NZ_JAAOMO010000205.1"/>
</dbReference>
<feature type="domain" description="Core-binding (CB)" evidence="7">
    <location>
        <begin position="60"/>
        <end position="143"/>
    </location>
</feature>
<dbReference type="EMBL" id="LWRY01000007">
    <property type="protein sequence ID" value="OCX76070.1"/>
    <property type="molecule type" value="Genomic_DNA"/>
</dbReference>
<evidence type="ECO:0000256" key="2">
    <source>
        <dbReference type="ARBA" id="ARBA00022908"/>
    </source>
</evidence>
<dbReference type="InterPro" id="IPR053876">
    <property type="entry name" value="Phage_int_M"/>
</dbReference>
<dbReference type="PANTHER" id="PTHR30629:SF2">
    <property type="entry name" value="PROPHAGE INTEGRASE INTS-RELATED"/>
    <property type="match status" value="1"/>
</dbReference>
<reference evidence="8 10" key="1">
    <citation type="journal article" date="2016" name="Int. J. Mol. Sci.">
        <title>Comparative genomics of the extreme acidophile Acidithiobacillus thiooxidans reveals intraspecific divergence and niche adaptation.</title>
        <authorList>
            <person name="Zhang X."/>
            <person name="Feng X."/>
            <person name="Tao J."/>
            <person name="Ma L."/>
            <person name="Xiao Y."/>
            <person name="Liang Y."/>
            <person name="Liu X."/>
            <person name="Yin H."/>
        </authorList>
    </citation>
    <scope>NUCLEOTIDE SEQUENCE [LARGE SCALE GENOMIC DNA]</scope>
    <source>
        <strain evidence="8 10">A02</strain>
        <strain evidence="9">DXS-W</strain>
    </source>
</reference>
<keyword evidence="11" id="KW-1185">Reference proteome</keyword>
<dbReference type="PROSITE" id="PS51898">
    <property type="entry name" value="TYR_RECOMBINASE"/>
    <property type="match status" value="1"/>
</dbReference>
<dbReference type="InterPro" id="IPR013762">
    <property type="entry name" value="Integrase-like_cat_sf"/>
</dbReference>
<accession>A0A1C2I292</accession>
<keyword evidence="4" id="KW-0233">DNA recombination</keyword>
<evidence type="ECO:0000313" key="8">
    <source>
        <dbReference type="EMBL" id="OCX67460.1"/>
    </source>
</evidence>
<dbReference type="Gene3D" id="1.10.150.130">
    <property type="match status" value="1"/>
</dbReference>
<dbReference type="OrthoDB" id="662444at2"/>
<dbReference type="PANTHER" id="PTHR30629">
    <property type="entry name" value="PROPHAGE INTEGRASE"/>
    <property type="match status" value="1"/>
</dbReference>
<feature type="domain" description="Tyr recombinase" evidence="6">
    <location>
        <begin position="163"/>
        <end position="336"/>
    </location>
</feature>
<dbReference type="EMBL" id="LWSA01000351">
    <property type="protein sequence ID" value="OCX67460.1"/>
    <property type="molecule type" value="Genomic_DNA"/>
</dbReference>
<evidence type="ECO:0000259" key="7">
    <source>
        <dbReference type="PROSITE" id="PS51900"/>
    </source>
</evidence>
<dbReference type="Proteomes" id="UP000095008">
    <property type="component" value="Unassembled WGS sequence"/>
</dbReference>
<keyword evidence="3 5" id="KW-0238">DNA-binding</keyword>
<evidence type="ECO:0000313" key="10">
    <source>
        <dbReference type="Proteomes" id="UP000094893"/>
    </source>
</evidence>
<evidence type="ECO:0000256" key="1">
    <source>
        <dbReference type="ARBA" id="ARBA00008857"/>
    </source>
</evidence>
<dbReference type="PROSITE" id="PS51900">
    <property type="entry name" value="CB"/>
    <property type="match status" value="1"/>
</dbReference>
<evidence type="ECO:0000256" key="3">
    <source>
        <dbReference type="ARBA" id="ARBA00023125"/>
    </source>
</evidence>
<evidence type="ECO:0008006" key="12">
    <source>
        <dbReference type="Google" id="ProtNLM"/>
    </source>
</evidence>
<gene>
    <name evidence="9" type="ORF">A6M23_00915</name>
    <name evidence="8" type="ORF">A6P07_20150</name>
</gene>
<dbReference type="Pfam" id="PF22022">
    <property type="entry name" value="Phage_int_M"/>
    <property type="match status" value="1"/>
</dbReference>
<comment type="caution">
    <text evidence="8">The sequence shown here is derived from an EMBL/GenBank/DDBJ whole genome shotgun (WGS) entry which is preliminary data.</text>
</comment>
<dbReference type="Pfam" id="PF00589">
    <property type="entry name" value="Phage_integrase"/>
    <property type="match status" value="1"/>
</dbReference>
<dbReference type="Gene3D" id="1.10.443.10">
    <property type="entry name" value="Intergrase catalytic core"/>
    <property type="match status" value="1"/>
</dbReference>
<keyword evidence="2" id="KW-0229">DNA integration</keyword>
<dbReference type="InterPro" id="IPR050808">
    <property type="entry name" value="Phage_Integrase"/>
</dbReference>
<dbReference type="AlphaFoldDB" id="A0A1C2I292"/>
<sequence length="343" mass="40003">MPRPRTVNRHLPPRMQRKGRVYYYVARKDGKNVWIRLSDRYPEAVAMWAEMEGKENRHGRTVSDAIHRFLAECLSTYSEKTQKEWPRMAQKLAEVFGDVELADVKPHHIAAYLDRRKDKSGKPVLVIANREIGLLSTIYSFAMRWGWCDINPTRGVRRNKEQARDRYITDAELLQIRQHANPQWQIIIDLAYLTALRRGDLMRLQLTDIQDDVLVVRPSKTAYSTRKKLAFEITQELRVVLDRAKALRRRVDSFYLFSTRDGQPFSENGWLWAWKRLCQRAQVEDAHFHDIRAKALTDASRQGGRDYAQALAGHADGSMTETYIRARETQKVLPLGRVLEGKE</sequence>
<organism evidence="8 10">
    <name type="scientific">Acidithiobacillus thiooxidans</name>
    <name type="common">Thiobacillus thiooxidans</name>
    <dbReference type="NCBI Taxonomy" id="930"/>
    <lineage>
        <taxon>Bacteria</taxon>
        <taxon>Pseudomonadati</taxon>
        <taxon>Pseudomonadota</taxon>
        <taxon>Acidithiobacillia</taxon>
        <taxon>Acidithiobacillales</taxon>
        <taxon>Acidithiobacillaceae</taxon>
        <taxon>Acidithiobacillus</taxon>
    </lineage>
</organism>
<evidence type="ECO:0000259" key="6">
    <source>
        <dbReference type="PROSITE" id="PS51898"/>
    </source>
</evidence>